<evidence type="ECO:0000259" key="4">
    <source>
        <dbReference type="Pfam" id="PF17661"/>
    </source>
</evidence>
<evidence type="ECO:0000259" key="2">
    <source>
        <dbReference type="Pfam" id="PF00168"/>
    </source>
</evidence>
<dbReference type="GeneTree" id="ENSGT00940000156590"/>
<dbReference type="Pfam" id="PF00168">
    <property type="entry name" value="C2"/>
    <property type="match status" value="1"/>
</dbReference>
<dbReference type="InterPro" id="IPR056288">
    <property type="entry name" value="CEP76_C"/>
</dbReference>
<dbReference type="AlphaFoldDB" id="A0A4W3JHM1"/>
<dbReference type="PANTHER" id="PTHR20837">
    <property type="entry name" value="CENTROSOMAL PROTEIN-RELATED"/>
    <property type="match status" value="1"/>
</dbReference>
<dbReference type="PANTHER" id="PTHR20837:SF2">
    <property type="entry name" value="PROTEIN CC2D2B"/>
    <property type="match status" value="1"/>
</dbReference>
<dbReference type="Ensembl" id="ENSCMIT00000043559.1">
    <property type="protein sequence ID" value="ENSCMIP00000042939.1"/>
    <property type="gene ID" value="ENSCMIG00000017834.1"/>
</dbReference>
<dbReference type="STRING" id="7868.ENSCMIP00000042939"/>
<dbReference type="Proteomes" id="UP000314986">
    <property type="component" value="Unassembled WGS sequence"/>
</dbReference>
<feature type="domain" description="C2" evidence="2">
    <location>
        <begin position="763"/>
        <end position="863"/>
    </location>
</feature>
<feature type="region of interest" description="Disordered" evidence="1">
    <location>
        <begin position="1"/>
        <end position="23"/>
    </location>
</feature>
<name>A0A4W3JHM1_CALMI</name>
<dbReference type="InParanoid" id="A0A4W3JHM1"/>
<dbReference type="Pfam" id="PF24652">
    <property type="entry name" value="CEP76_C"/>
    <property type="match status" value="1"/>
</dbReference>
<dbReference type="Pfam" id="PF17661">
    <property type="entry name" value="DUF5523"/>
    <property type="match status" value="1"/>
</dbReference>
<dbReference type="InterPro" id="IPR056290">
    <property type="entry name" value="CEPT76/DRC7_peptidase-like_dom"/>
</dbReference>
<feature type="compositionally biased region" description="Basic and acidic residues" evidence="1">
    <location>
        <begin position="1"/>
        <end position="13"/>
    </location>
</feature>
<accession>A0A4W3JHM1</accession>
<reference evidence="8" key="2">
    <citation type="journal article" date="2007" name="PLoS Biol.">
        <title>Survey sequencing and comparative analysis of the elephant shark (Callorhinchus milii) genome.</title>
        <authorList>
            <person name="Venkatesh B."/>
            <person name="Kirkness E.F."/>
            <person name="Loh Y.H."/>
            <person name="Halpern A.L."/>
            <person name="Lee A.P."/>
            <person name="Johnson J."/>
            <person name="Dandona N."/>
            <person name="Viswanathan L.D."/>
            <person name="Tay A."/>
            <person name="Venter J.C."/>
            <person name="Strausberg R.L."/>
            <person name="Brenner S."/>
        </authorList>
    </citation>
    <scope>NUCLEOTIDE SEQUENCE [LARGE SCALE GENOMIC DNA]</scope>
</reference>
<evidence type="ECO:0000313" key="7">
    <source>
        <dbReference type="Ensembl" id="ENSCMIP00000042939.1"/>
    </source>
</evidence>
<evidence type="ECO:0000256" key="1">
    <source>
        <dbReference type="SAM" id="MobiDB-lite"/>
    </source>
</evidence>
<dbReference type="Gene3D" id="2.60.40.150">
    <property type="entry name" value="C2 domain"/>
    <property type="match status" value="1"/>
</dbReference>
<dbReference type="GO" id="GO:0035869">
    <property type="term" value="C:ciliary transition zone"/>
    <property type="evidence" value="ECO:0007669"/>
    <property type="project" value="TreeGrafter"/>
</dbReference>
<dbReference type="InterPro" id="IPR041510">
    <property type="entry name" value="DUF5523"/>
</dbReference>
<reference evidence="7" key="4">
    <citation type="submission" date="2025-08" db="UniProtKB">
        <authorList>
            <consortium name="Ensembl"/>
        </authorList>
    </citation>
    <scope>IDENTIFICATION</scope>
</reference>
<dbReference type="Pfam" id="PF24656">
    <property type="entry name" value="CEPT76_peptidase"/>
    <property type="match status" value="1"/>
</dbReference>
<keyword evidence="8" id="KW-1185">Reference proteome</keyword>
<dbReference type="GO" id="GO:1905515">
    <property type="term" value="P:non-motile cilium assembly"/>
    <property type="evidence" value="ECO:0007669"/>
    <property type="project" value="TreeGrafter"/>
</dbReference>
<evidence type="ECO:0000259" key="3">
    <source>
        <dbReference type="Pfam" id="PF15625"/>
    </source>
</evidence>
<dbReference type="InterPro" id="IPR028928">
    <property type="entry name" value="CC2D2AN-C2"/>
</dbReference>
<evidence type="ECO:0000259" key="5">
    <source>
        <dbReference type="Pfam" id="PF24652"/>
    </source>
</evidence>
<dbReference type="InterPro" id="IPR052434">
    <property type="entry name" value="Tectonic-like_complex_comp"/>
</dbReference>
<feature type="domain" description="CEP76/DRC7 peptidase-like" evidence="6">
    <location>
        <begin position="1008"/>
        <end position="1124"/>
    </location>
</feature>
<proteinExistence type="predicted"/>
<feature type="domain" description="CC2D2A N-terminal C2" evidence="3">
    <location>
        <begin position="323"/>
        <end position="496"/>
    </location>
</feature>
<dbReference type="InterPro" id="IPR035892">
    <property type="entry name" value="C2_domain_sf"/>
</dbReference>
<evidence type="ECO:0000313" key="8">
    <source>
        <dbReference type="Proteomes" id="UP000314986"/>
    </source>
</evidence>
<evidence type="ECO:0000259" key="6">
    <source>
        <dbReference type="Pfam" id="PF24656"/>
    </source>
</evidence>
<dbReference type="OMA" id="HLWHQQK"/>
<reference evidence="8" key="1">
    <citation type="journal article" date="2006" name="Science">
        <title>Ancient noncoding elements conserved in the human genome.</title>
        <authorList>
            <person name="Venkatesh B."/>
            <person name="Kirkness E.F."/>
            <person name="Loh Y.H."/>
            <person name="Halpern A.L."/>
            <person name="Lee A.P."/>
            <person name="Johnson J."/>
            <person name="Dandona N."/>
            <person name="Viswanathan L.D."/>
            <person name="Tay A."/>
            <person name="Venter J.C."/>
            <person name="Strausberg R.L."/>
            <person name="Brenner S."/>
        </authorList>
    </citation>
    <scope>NUCLEOTIDE SEQUENCE [LARGE SCALE GENOMIC DNA]</scope>
</reference>
<dbReference type="GO" id="GO:1904491">
    <property type="term" value="P:protein localization to ciliary transition zone"/>
    <property type="evidence" value="ECO:0007669"/>
    <property type="project" value="TreeGrafter"/>
</dbReference>
<dbReference type="SUPFAM" id="SSF49562">
    <property type="entry name" value="C2 domain (Calcium/lipid-binding domain, CaLB)"/>
    <property type="match status" value="1"/>
</dbReference>
<dbReference type="InterPro" id="IPR000008">
    <property type="entry name" value="C2_dom"/>
</dbReference>
<sequence length="1279" mass="147945">MVKQDKEELEKPIQETGDLSESESKLDLYLSDYLLSDILERVPAAYESRKEREKQTQNLFNPRMSLVPSSSKLPENVEPRYLEEEGFHICHKPYVLKKNLNKMENRLLKQTEDWFGEDGNMIALPDPIKKLWNYTLPTSYLSDDFESKLETVYRKAVKSDSGHHIVTTIRATHIYQLDIDISSLRFTHHPLFSKEHVLAARLTQLYNNYQHRQQQNVTEVLTEKRLLNAFNFLASTKTRRLLAVEREKDHTLIKNILTVWKQIKSLRKFQQCICTPVKLQKSVDEYTDYDLEKTPEPSAPLDRAAIEAMVKRRYKLISRQRDELILIPELSLTADVTLISKCFWEEVQRRMEIEEHKFFINIFYNEKLVSSTAVCKLQLDFHVQFKQIFNIQIIHDPESIRLEVIIHEITSKMNNILANVFVPIPEVTLLTGSAVLEEIEFSSAETVSPSHEGVGSNTLLFLDEYNSEPVLLMTSGIIICAVSWGIDKNGNALSPPAPRPKSFIESDLNTIDAIASIGVSWLNDIQKLAEWAKKARIDPHDPQNSSLMQLIEVNQHALQYFRLEQMQEEFNFVTDKEMEKSKRFLLLILRDSGVSEYSYFKQVPPYDKEIPDNRKFHIFFIMTYSFRVWCAVFITIYIITLKVKATVVKRLLTVKHQYTLADIVVESAEVSTISKAILNLITPRQNLKPLRKERKKVPVQTLSDGDIKMLINIITAYNIPMRKLVYFCFRVPYRSFSPMAGIASGGHYNKSIKFILYLLQIRVQPFVEVTFQRSTYQTSIADGTQPCWNQKLEVDFKSPNGDYNGAMLCKMKDKIFINVFDSVILENIENDCYKSCTVKPRIKHWLGSITIPFNTILQQSKVSGTFKMNTPPMLLGYTWKKKEAGSCEEYFEFGLTEGSLLTLFITLDPQISCLDELETIEDEKIIQLAYQFQKECEDLFPKRSLITSVIDSECRVGFVTRYIRPLAPSPQLLEAFPKNSQATLRLIARFVSLIPFIPSSLKISNSCNIWLTSQQFLNLAVGDEAEHAVLLCNYFLHMGMKAFIILGNSIFAGATVNVITQEKTNTMIWNPETGECFEQFNAFCSLQTVGSLINNENIWFNVQKNNNLMNVSFDVSRENNWHPFFRKSSSHRVLTSVQPQELVYYSTERSIVIKLQNRIEWALKNKIMEWRAHQPTRWNRYCATVLYNALPILEQNLGQPVSEEYNIEIESLLKDYKVSGFPIQMRYTELQMIIEKVNSTGVHNIDLPNIEFALAVYIHPYPNNILSVWIYVASLFPDI</sequence>
<organism evidence="7 8">
    <name type="scientific">Callorhinchus milii</name>
    <name type="common">Ghost shark</name>
    <dbReference type="NCBI Taxonomy" id="7868"/>
    <lineage>
        <taxon>Eukaryota</taxon>
        <taxon>Metazoa</taxon>
        <taxon>Chordata</taxon>
        <taxon>Craniata</taxon>
        <taxon>Vertebrata</taxon>
        <taxon>Chondrichthyes</taxon>
        <taxon>Holocephali</taxon>
        <taxon>Chimaeriformes</taxon>
        <taxon>Callorhinchidae</taxon>
        <taxon>Callorhinchus</taxon>
    </lineage>
</organism>
<reference evidence="7" key="5">
    <citation type="submission" date="2025-09" db="UniProtKB">
        <authorList>
            <consortium name="Ensembl"/>
        </authorList>
    </citation>
    <scope>IDENTIFICATION</scope>
</reference>
<feature type="domain" description="DUF5523" evidence="4">
    <location>
        <begin position="14"/>
        <end position="155"/>
    </location>
</feature>
<protein>
    <submittedName>
        <fullName evidence="7">Coiled-coil and C2 domain containing 2B</fullName>
    </submittedName>
</protein>
<feature type="domain" description="Centrosomal protein of 76 kDa C-terminal" evidence="5">
    <location>
        <begin position="1154"/>
        <end position="1273"/>
    </location>
</feature>
<reference evidence="8" key="3">
    <citation type="journal article" date="2014" name="Nature">
        <title>Elephant shark genome provides unique insights into gnathostome evolution.</title>
        <authorList>
            <consortium name="International Elephant Shark Genome Sequencing Consortium"/>
            <person name="Venkatesh B."/>
            <person name="Lee A.P."/>
            <person name="Ravi V."/>
            <person name="Maurya A.K."/>
            <person name="Lian M.M."/>
            <person name="Swann J.B."/>
            <person name="Ohta Y."/>
            <person name="Flajnik M.F."/>
            <person name="Sutoh Y."/>
            <person name="Kasahara M."/>
            <person name="Hoon S."/>
            <person name="Gangu V."/>
            <person name="Roy S.W."/>
            <person name="Irimia M."/>
            <person name="Korzh V."/>
            <person name="Kondrychyn I."/>
            <person name="Lim Z.W."/>
            <person name="Tay B.H."/>
            <person name="Tohari S."/>
            <person name="Kong K.W."/>
            <person name="Ho S."/>
            <person name="Lorente-Galdos B."/>
            <person name="Quilez J."/>
            <person name="Marques-Bonet T."/>
            <person name="Raney B.J."/>
            <person name="Ingham P.W."/>
            <person name="Tay A."/>
            <person name="Hillier L.W."/>
            <person name="Minx P."/>
            <person name="Boehm T."/>
            <person name="Wilson R.K."/>
            <person name="Brenner S."/>
            <person name="Warren W.C."/>
        </authorList>
    </citation>
    <scope>NUCLEOTIDE SEQUENCE [LARGE SCALE GENOMIC DNA]</scope>
</reference>
<dbReference type="Pfam" id="PF15625">
    <property type="entry name" value="CC2D2AN-C2"/>
    <property type="match status" value="1"/>
</dbReference>